<dbReference type="OrthoDB" id="10474823at2759"/>
<accession>A0A3N4JNQ0</accession>
<protein>
    <submittedName>
        <fullName evidence="1">Uncharacterized protein</fullName>
    </submittedName>
</protein>
<evidence type="ECO:0000313" key="2">
    <source>
        <dbReference type="Proteomes" id="UP000276215"/>
    </source>
</evidence>
<reference evidence="1 2" key="1">
    <citation type="journal article" date="2018" name="Nat. Ecol. Evol.">
        <title>Pezizomycetes genomes reveal the molecular basis of ectomycorrhizal truffle lifestyle.</title>
        <authorList>
            <person name="Murat C."/>
            <person name="Payen T."/>
            <person name="Noel B."/>
            <person name="Kuo A."/>
            <person name="Morin E."/>
            <person name="Chen J."/>
            <person name="Kohler A."/>
            <person name="Krizsan K."/>
            <person name="Balestrini R."/>
            <person name="Da Silva C."/>
            <person name="Montanini B."/>
            <person name="Hainaut M."/>
            <person name="Levati E."/>
            <person name="Barry K.W."/>
            <person name="Belfiori B."/>
            <person name="Cichocki N."/>
            <person name="Clum A."/>
            <person name="Dockter R.B."/>
            <person name="Fauchery L."/>
            <person name="Guy J."/>
            <person name="Iotti M."/>
            <person name="Le Tacon F."/>
            <person name="Lindquist E.A."/>
            <person name="Lipzen A."/>
            <person name="Malagnac F."/>
            <person name="Mello A."/>
            <person name="Molinier V."/>
            <person name="Miyauchi S."/>
            <person name="Poulain J."/>
            <person name="Riccioni C."/>
            <person name="Rubini A."/>
            <person name="Sitrit Y."/>
            <person name="Splivallo R."/>
            <person name="Traeger S."/>
            <person name="Wang M."/>
            <person name="Zifcakova L."/>
            <person name="Wipf D."/>
            <person name="Zambonelli A."/>
            <person name="Paolocci F."/>
            <person name="Nowrousian M."/>
            <person name="Ottonello S."/>
            <person name="Baldrian P."/>
            <person name="Spatafora J.W."/>
            <person name="Henrissat B."/>
            <person name="Nagy L.G."/>
            <person name="Aury J.M."/>
            <person name="Wincker P."/>
            <person name="Grigoriev I.V."/>
            <person name="Bonfante P."/>
            <person name="Martin F.M."/>
        </authorList>
    </citation>
    <scope>NUCLEOTIDE SEQUENCE [LARGE SCALE GENOMIC DNA]</scope>
    <source>
        <strain evidence="1 2">120613-1</strain>
    </source>
</reference>
<dbReference type="AlphaFoldDB" id="A0A3N4JNQ0"/>
<evidence type="ECO:0000313" key="1">
    <source>
        <dbReference type="EMBL" id="RPA98050.1"/>
    </source>
</evidence>
<proteinExistence type="predicted"/>
<organism evidence="1 2">
    <name type="scientific">Choiromyces venosus 120613-1</name>
    <dbReference type="NCBI Taxonomy" id="1336337"/>
    <lineage>
        <taxon>Eukaryota</taxon>
        <taxon>Fungi</taxon>
        <taxon>Dikarya</taxon>
        <taxon>Ascomycota</taxon>
        <taxon>Pezizomycotina</taxon>
        <taxon>Pezizomycetes</taxon>
        <taxon>Pezizales</taxon>
        <taxon>Tuberaceae</taxon>
        <taxon>Choiromyces</taxon>
    </lineage>
</organism>
<gene>
    <name evidence="1" type="ORF">L873DRAFT_1067166</name>
</gene>
<sequence>MTPLCSARQMDIFKHRYFYSGIITNHLFRQTELMSASRDGRKRSRLGNSQSWPFTHFNSRPNRMLMWRFVEPRRIEL</sequence>
<dbReference type="Proteomes" id="UP000276215">
    <property type="component" value="Unassembled WGS sequence"/>
</dbReference>
<name>A0A3N4JNQ0_9PEZI</name>
<dbReference type="EMBL" id="ML120399">
    <property type="protein sequence ID" value="RPA98050.1"/>
    <property type="molecule type" value="Genomic_DNA"/>
</dbReference>
<keyword evidence="2" id="KW-1185">Reference proteome</keyword>